<feature type="non-terminal residue" evidence="1">
    <location>
        <position position="89"/>
    </location>
</feature>
<reference evidence="1" key="1">
    <citation type="journal article" date="2020" name="Phytopathology">
        <title>Genome sequence of the chestnut blight fungus Cryphonectria parasitica EP155: A fundamental resource for an archetypical invasive plant pathogen.</title>
        <authorList>
            <person name="Crouch J.A."/>
            <person name="Dawe A."/>
            <person name="Aerts A."/>
            <person name="Barry K."/>
            <person name="Churchill A.C.L."/>
            <person name="Grimwood J."/>
            <person name="Hillman B."/>
            <person name="Milgroom M.G."/>
            <person name="Pangilinan J."/>
            <person name="Smith M."/>
            <person name="Salamov A."/>
            <person name="Schmutz J."/>
            <person name="Yadav J."/>
            <person name="Grigoriev I.V."/>
            <person name="Nuss D."/>
        </authorList>
    </citation>
    <scope>NUCLEOTIDE SEQUENCE</scope>
    <source>
        <strain evidence="1">EP155</strain>
    </source>
</reference>
<dbReference type="AlphaFoldDB" id="A0A9P5CUK1"/>
<proteinExistence type="predicted"/>
<dbReference type="Proteomes" id="UP000803844">
    <property type="component" value="Unassembled WGS sequence"/>
</dbReference>
<keyword evidence="2" id="KW-1185">Reference proteome</keyword>
<protein>
    <submittedName>
        <fullName evidence="1">Uncharacterized protein</fullName>
    </submittedName>
</protein>
<organism evidence="1 2">
    <name type="scientific">Cryphonectria parasitica (strain ATCC 38755 / EP155)</name>
    <dbReference type="NCBI Taxonomy" id="660469"/>
    <lineage>
        <taxon>Eukaryota</taxon>
        <taxon>Fungi</taxon>
        <taxon>Dikarya</taxon>
        <taxon>Ascomycota</taxon>
        <taxon>Pezizomycotina</taxon>
        <taxon>Sordariomycetes</taxon>
        <taxon>Sordariomycetidae</taxon>
        <taxon>Diaporthales</taxon>
        <taxon>Cryphonectriaceae</taxon>
        <taxon>Cryphonectria-Endothia species complex</taxon>
        <taxon>Cryphonectria</taxon>
    </lineage>
</organism>
<accession>A0A9P5CUK1</accession>
<dbReference type="EMBL" id="MU032344">
    <property type="protein sequence ID" value="KAF3770120.1"/>
    <property type="molecule type" value="Genomic_DNA"/>
</dbReference>
<gene>
    <name evidence="1" type="ORF">M406DRAFT_224830</name>
</gene>
<name>A0A9P5CUK1_CRYP1</name>
<comment type="caution">
    <text evidence="1">The sequence shown here is derived from an EMBL/GenBank/DDBJ whole genome shotgun (WGS) entry which is preliminary data.</text>
</comment>
<sequence length="89" mass="10212">YTIQMRNLHKRYNLSPEIMALFRKMGDHHHGYEDPDALGRLMRMSLNARKTCTDTISHLAKAMQKKCDQSTISECTELIQGCTELLSLA</sequence>
<dbReference type="OrthoDB" id="4761172at2759"/>
<dbReference type="RefSeq" id="XP_040781081.1">
    <property type="nucleotide sequence ID" value="XM_040915698.1"/>
</dbReference>
<evidence type="ECO:0000313" key="2">
    <source>
        <dbReference type="Proteomes" id="UP000803844"/>
    </source>
</evidence>
<feature type="non-terminal residue" evidence="1">
    <location>
        <position position="1"/>
    </location>
</feature>
<dbReference type="GeneID" id="63832827"/>
<evidence type="ECO:0000313" key="1">
    <source>
        <dbReference type="EMBL" id="KAF3770120.1"/>
    </source>
</evidence>